<evidence type="ECO:0000256" key="1">
    <source>
        <dbReference type="SAM" id="MobiDB-lite"/>
    </source>
</evidence>
<keyword evidence="3" id="KW-1185">Reference proteome</keyword>
<evidence type="ECO:0000313" key="3">
    <source>
        <dbReference type="Proteomes" id="UP001148312"/>
    </source>
</evidence>
<feature type="compositionally biased region" description="Basic and acidic residues" evidence="1">
    <location>
        <begin position="71"/>
        <end position="82"/>
    </location>
</feature>
<gene>
    <name evidence="2" type="ORF">N7539_002125</name>
</gene>
<evidence type="ECO:0000313" key="2">
    <source>
        <dbReference type="EMBL" id="KAJ5493379.1"/>
    </source>
</evidence>
<dbReference type="GeneID" id="81621977"/>
<dbReference type="EMBL" id="JAPWDQ010000002">
    <property type="protein sequence ID" value="KAJ5493379.1"/>
    <property type="molecule type" value="Genomic_DNA"/>
</dbReference>
<sequence length="103" mass="11017">MTPEAVNVPPMFTPPPTSRHIKTWTFAALHLKCHNRHYCAGLHGGRLVGAGYSGAVEPSSIGRGKYEGGSPDERNRGEEQFGAKDGLPIGMMLDARTELTGVA</sequence>
<reference evidence="2" key="2">
    <citation type="journal article" date="2023" name="IMA Fungus">
        <title>Comparative genomic study of the Penicillium genus elucidates a diverse pangenome and 15 lateral gene transfer events.</title>
        <authorList>
            <person name="Petersen C."/>
            <person name="Sorensen T."/>
            <person name="Nielsen M.R."/>
            <person name="Sondergaard T.E."/>
            <person name="Sorensen J.L."/>
            <person name="Fitzpatrick D.A."/>
            <person name="Frisvad J.C."/>
            <person name="Nielsen K.L."/>
        </authorList>
    </citation>
    <scope>NUCLEOTIDE SEQUENCE</scope>
    <source>
        <strain evidence="2">IBT 30728</strain>
    </source>
</reference>
<accession>A0A9W9XI82</accession>
<feature type="region of interest" description="Disordered" evidence="1">
    <location>
        <begin position="59"/>
        <end position="88"/>
    </location>
</feature>
<dbReference type="Proteomes" id="UP001148312">
    <property type="component" value="Unassembled WGS sequence"/>
</dbReference>
<proteinExistence type="predicted"/>
<protein>
    <submittedName>
        <fullName evidence="2">Uncharacterized protein</fullName>
    </submittedName>
</protein>
<comment type="caution">
    <text evidence="2">The sequence shown here is derived from an EMBL/GenBank/DDBJ whole genome shotgun (WGS) entry which is preliminary data.</text>
</comment>
<dbReference type="AlphaFoldDB" id="A0A9W9XI82"/>
<reference evidence="2" key="1">
    <citation type="submission" date="2022-12" db="EMBL/GenBank/DDBJ databases">
        <authorList>
            <person name="Petersen C."/>
        </authorList>
    </citation>
    <scope>NUCLEOTIDE SEQUENCE</scope>
    <source>
        <strain evidence="2">IBT 30728</strain>
    </source>
</reference>
<organism evidence="2 3">
    <name type="scientific">Penicillium diatomitis</name>
    <dbReference type="NCBI Taxonomy" id="2819901"/>
    <lineage>
        <taxon>Eukaryota</taxon>
        <taxon>Fungi</taxon>
        <taxon>Dikarya</taxon>
        <taxon>Ascomycota</taxon>
        <taxon>Pezizomycotina</taxon>
        <taxon>Eurotiomycetes</taxon>
        <taxon>Eurotiomycetidae</taxon>
        <taxon>Eurotiales</taxon>
        <taxon>Aspergillaceae</taxon>
        <taxon>Penicillium</taxon>
    </lineage>
</organism>
<dbReference type="RefSeq" id="XP_056793759.1">
    <property type="nucleotide sequence ID" value="XM_056931728.1"/>
</dbReference>
<name>A0A9W9XI82_9EURO</name>